<keyword evidence="6 8" id="KW-1133">Transmembrane helix</keyword>
<evidence type="ECO:0000256" key="1">
    <source>
        <dbReference type="ARBA" id="ARBA00004429"/>
    </source>
</evidence>
<sequence>MEQPSSKLKRGLSTRHIRFIALGSAIGTGLFYGSASAIQMAGPSVLLAYLIGGVVAYIIMRALGEMSVHNPQSSSFSRYAQDYLGPLAGYITGWTYCFEMLIVAIADVTAFGIYMGVWFPAVPHWVWVLSVVLIIGAINLMNVKAFGELEFWLSFFKVATIIIMIAAGIGIIIWGIGNGGQPTGIHNLWSNGGFFSNGVMGMILSLQLVMFAYGGVEIIGITAGEAKDPQKSIPRAINSVPWRILVFYVGTLFVIMSIYPWNQVGTNGSPFVLTFQHMGITAAAGILNFVVITASLSAINSDVFGVGRMLHGMAEQGHAPKVFSRLSKRGIPWVTVVVMMMALLVAVYLNYIMPGKVFLVIASLATFATVWVWIMILFSQIAFRRRLSPDEVKALAFPLRGGIVTSVFGIVFLFFIIGLIGYFPDTRVSLYVGIIWIVLLLVGYVWKKKRQNAVAA</sequence>
<feature type="transmembrane region" description="Helical" evidence="8">
    <location>
        <begin position="125"/>
        <end position="143"/>
    </location>
</feature>
<proteinExistence type="predicted"/>
<dbReference type="PANTHER" id="PTHR43495:SF6">
    <property type="entry name" value="THREONINE_SERINE TRANSPORTER YBXG-RELATED"/>
    <property type="match status" value="1"/>
</dbReference>
<evidence type="ECO:0000313" key="12">
    <source>
        <dbReference type="Proteomes" id="UP001055618"/>
    </source>
</evidence>
<keyword evidence="3" id="KW-1003">Cell membrane</keyword>
<keyword evidence="5" id="KW-0029">Amino-acid transport</keyword>
<dbReference type="PIRSF" id="PIRSF006060">
    <property type="entry name" value="AA_transporter"/>
    <property type="match status" value="1"/>
</dbReference>
<feature type="transmembrane region" description="Helical" evidence="8">
    <location>
        <begin position="428"/>
        <end position="446"/>
    </location>
</feature>
<dbReference type="NCBIfam" id="NF007876">
    <property type="entry name" value="PRK10580.1"/>
    <property type="match status" value="1"/>
</dbReference>
<protein>
    <submittedName>
        <fullName evidence="11">Proline-specific permease ProY</fullName>
    </submittedName>
</protein>
<keyword evidence="2" id="KW-0813">Transport</keyword>
<dbReference type="InterPro" id="IPR004840">
    <property type="entry name" value="Amino_acid_permease_CS"/>
</dbReference>
<dbReference type="Proteomes" id="UP001055618">
    <property type="component" value="Unassembled WGS sequence"/>
</dbReference>
<name>A0AAW5GJB5_9GAMM</name>
<evidence type="ECO:0000256" key="5">
    <source>
        <dbReference type="ARBA" id="ARBA00022970"/>
    </source>
</evidence>
<feature type="transmembrane region" description="Helical" evidence="8">
    <location>
        <begin position="279"/>
        <end position="299"/>
    </location>
</feature>
<dbReference type="InterPro" id="IPR004841">
    <property type="entry name" value="AA-permease/SLC12A_dom"/>
</dbReference>
<dbReference type="PANTHER" id="PTHR43495">
    <property type="entry name" value="GABA PERMEASE"/>
    <property type="match status" value="1"/>
</dbReference>
<feature type="transmembrane region" description="Helical" evidence="8">
    <location>
        <begin position="197"/>
        <end position="219"/>
    </location>
</feature>
<evidence type="ECO:0000256" key="8">
    <source>
        <dbReference type="SAM" id="Phobius"/>
    </source>
</evidence>
<dbReference type="Proteomes" id="UP001057360">
    <property type="component" value="Unassembled WGS sequence"/>
</dbReference>
<dbReference type="AlphaFoldDB" id="A0AAW5GJB5"/>
<accession>A0AAW5GJB5</accession>
<evidence type="ECO:0000259" key="9">
    <source>
        <dbReference type="Pfam" id="PF00324"/>
    </source>
</evidence>
<evidence type="ECO:0000256" key="7">
    <source>
        <dbReference type="ARBA" id="ARBA00023136"/>
    </source>
</evidence>
<feature type="transmembrane region" description="Helical" evidence="8">
    <location>
        <begin position="331"/>
        <end position="351"/>
    </location>
</feature>
<comment type="subcellular location">
    <subcellularLocation>
        <location evidence="1">Cell inner membrane</location>
        <topology evidence="1">Multi-pass membrane protein</topology>
    </subcellularLocation>
</comment>
<dbReference type="EMBL" id="SGPX01000008">
    <property type="protein sequence ID" value="MCL6352494.1"/>
    <property type="molecule type" value="Genomic_DNA"/>
</dbReference>
<evidence type="ECO:0000256" key="6">
    <source>
        <dbReference type="ARBA" id="ARBA00022989"/>
    </source>
</evidence>
<feature type="transmembrane region" description="Helical" evidence="8">
    <location>
        <begin position="240"/>
        <end position="259"/>
    </location>
</feature>
<keyword evidence="12" id="KW-1185">Reference proteome</keyword>
<dbReference type="Gene3D" id="1.20.1740.10">
    <property type="entry name" value="Amino acid/polyamine transporter I"/>
    <property type="match status" value="1"/>
</dbReference>
<keyword evidence="7 8" id="KW-0472">Membrane</keyword>
<feature type="transmembrane region" description="Helical" evidence="8">
    <location>
        <begin position="357"/>
        <end position="378"/>
    </location>
</feature>
<feature type="transmembrane region" description="Helical" evidence="8">
    <location>
        <begin position="399"/>
        <end position="422"/>
    </location>
</feature>
<evidence type="ECO:0000313" key="13">
    <source>
        <dbReference type="Proteomes" id="UP001057360"/>
    </source>
</evidence>
<dbReference type="Pfam" id="PF00324">
    <property type="entry name" value="AA_permease"/>
    <property type="match status" value="1"/>
</dbReference>
<dbReference type="GO" id="GO:0005886">
    <property type="term" value="C:plasma membrane"/>
    <property type="evidence" value="ECO:0007669"/>
    <property type="project" value="UniProtKB-SubCell"/>
</dbReference>
<evidence type="ECO:0000256" key="4">
    <source>
        <dbReference type="ARBA" id="ARBA00022692"/>
    </source>
</evidence>
<organism evidence="11 13">
    <name type="scientific">Pectobacterium polaris</name>
    <dbReference type="NCBI Taxonomy" id="2042057"/>
    <lineage>
        <taxon>Bacteria</taxon>
        <taxon>Pseudomonadati</taxon>
        <taxon>Pseudomonadota</taxon>
        <taxon>Gammaproteobacteria</taxon>
        <taxon>Enterobacterales</taxon>
        <taxon>Pectobacteriaceae</taxon>
        <taxon>Pectobacterium</taxon>
    </lineage>
</organism>
<dbReference type="EMBL" id="SGPY01000008">
    <property type="protein sequence ID" value="MCL6370023.1"/>
    <property type="molecule type" value="Genomic_DNA"/>
</dbReference>
<comment type="caution">
    <text evidence="11">The sequence shown here is derived from an EMBL/GenBank/DDBJ whole genome shotgun (WGS) entry which is preliminary data.</text>
</comment>
<gene>
    <name evidence="11" type="primary">proY</name>
    <name evidence="10" type="ORF">EXT50_15115</name>
    <name evidence="11" type="ORF">EXT53_15810</name>
</gene>
<feature type="transmembrane region" description="Helical" evidence="8">
    <location>
        <begin position="83"/>
        <end position="105"/>
    </location>
</feature>
<evidence type="ECO:0000313" key="10">
    <source>
        <dbReference type="EMBL" id="MCL6352494.1"/>
    </source>
</evidence>
<feature type="transmembrane region" description="Helical" evidence="8">
    <location>
        <begin position="46"/>
        <end position="63"/>
    </location>
</feature>
<feature type="transmembrane region" description="Helical" evidence="8">
    <location>
        <begin position="20"/>
        <end position="40"/>
    </location>
</feature>
<dbReference type="RefSeq" id="WP_249683750.1">
    <property type="nucleotide sequence ID" value="NZ_JAREIN010000001.1"/>
</dbReference>
<feature type="transmembrane region" description="Helical" evidence="8">
    <location>
        <begin position="155"/>
        <end position="177"/>
    </location>
</feature>
<dbReference type="FunFam" id="1.20.1740.10:FF:000001">
    <property type="entry name" value="Amino acid permease"/>
    <property type="match status" value="1"/>
</dbReference>
<reference evidence="11" key="1">
    <citation type="submission" date="2019-02" db="EMBL/GenBank/DDBJ databases">
        <title>New Zealand Erwinia strains with phe-tRNA free attachment sites.</title>
        <authorList>
            <person name="Nunes-Leite L."/>
            <person name="Pitman A.R."/>
        </authorList>
    </citation>
    <scope>NUCLEOTIDE SEQUENCE</scope>
    <source>
        <strain evidence="11">Ec-140</strain>
        <strain evidence="10">Ec-143</strain>
    </source>
</reference>
<feature type="domain" description="Amino acid permease/ SLC12A" evidence="9">
    <location>
        <begin position="16"/>
        <end position="451"/>
    </location>
</feature>
<evidence type="ECO:0000313" key="11">
    <source>
        <dbReference type="EMBL" id="MCL6370023.1"/>
    </source>
</evidence>
<dbReference type="GO" id="GO:0006865">
    <property type="term" value="P:amino acid transport"/>
    <property type="evidence" value="ECO:0007669"/>
    <property type="project" value="UniProtKB-KW"/>
</dbReference>
<evidence type="ECO:0000256" key="3">
    <source>
        <dbReference type="ARBA" id="ARBA00022475"/>
    </source>
</evidence>
<evidence type="ECO:0000256" key="2">
    <source>
        <dbReference type="ARBA" id="ARBA00022448"/>
    </source>
</evidence>
<dbReference type="PROSITE" id="PS00218">
    <property type="entry name" value="AMINO_ACID_PERMEASE_1"/>
    <property type="match status" value="1"/>
</dbReference>
<keyword evidence="4 8" id="KW-0812">Transmembrane</keyword>
<dbReference type="GO" id="GO:0055085">
    <property type="term" value="P:transmembrane transport"/>
    <property type="evidence" value="ECO:0007669"/>
    <property type="project" value="InterPro"/>
</dbReference>